<protein>
    <submittedName>
        <fullName evidence="1">Uncharacterized protein</fullName>
    </submittedName>
</protein>
<dbReference type="GO" id="GO:0005813">
    <property type="term" value="C:centrosome"/>
    <property type="evidence" value="ECO:0007669"/>
    <property type="project" value="TreeGrafter"/>
</dbReference>
<dbReference type="GO" id="GO:0051225">
    <property type="term" value="P:spindle assembly"/>
    <property type="evidence" value="ECO:0007669"/>
    <property type="project" value="InterPro"/>
</dbReference>
<dbReference type="GO" id="GO:1990498">
    <property type="term" value="C:mitotic spindle microtubule"/>
    <property type="evidence" value="ECO:0007669"/>
    <property type="project" value="TreeGrafter"/>
</dbReference>
<dbReference type="GO" id="GO:0070652">
    <property type="term" value="C:HAUS complex"/>
    <property type="evidence" value="ECO:0007669"/>
    <property type="project" value="TreeGrafter"/>
</dbReference>
<reference evidence="1" key="2">
    <citation type="submission" date="2025-09" db="UniProtKB">
        <authorList>
            <consortium name="Ensembl"/>
        </authorList>
    </citation>
    <scope>IDENTIFICATION</scope>
</reference>
<evidence type="ECO:0000313" key="1">
    <source>
        <dbReference type="Ensembl" id="ENSUPAP00010003814.1"/>
    </source>
</evidence>
<sequence>MAAAKPGDLASTPNSPGLLLGHFVASGLVTQEMLNVSKKAAPCFEKFSRLQQITNIQAEIYQKSLEIELLKLEKDAADVVHPFSLDIWIHVWRIMAKKIHTVSVEGSHRTGIQTHLLTASLLYSTSVY</sequence>
<dbReference type="Ensembl" id="ENSUPAT00010004392.1">
    <property type="protein sequence ID" value="ENSUPAP00010003814.1"/>
    <property type="gene ID" value="ENSUPAG00010003124.1"/>
</dbReference>
<name>A0A8D2KD25_UROPR</name>
<reference evidence="1" key="1">
    <citation type="submission" date="2025-08" db="UniProtKB">
        <authorList>
            <consortium name="Ensembl"/>
        </authorList>
    </citation>
    <scope>IDENTIFICATION</scope>
</reference>
<dbReference type="GO" id="GO:0007098">
    <property type="term" value="P:centrosome cycle"/>
    <property type="evidence" value="ECO:0007669"/>
    <property type="project" value="TreeGrafter"/>
</dbReference>
<dbReference type="PANTHER" id="PTHR16039:SF1">
    <property type="entry name" value="HAUS AUGMIN-LIKE COMPLEX SUBUNIT 2"/>
    <property type="match status" value="1"/>
</dbReference>
<dbReference type="InterPro" id="IPR028346">
    <property type="entry name" value="HAUS2"/>
</dbReference>
<dbReference type="GO" id="GO:0007020">
    <property type="term" value="P:microtubule nucleation"/>
    <property type="evidence" value="ECO:0007669"/>
    <property type="project" value="TreeGrafter"/>
</dbReference>
<evidence type="ECO:0000313" key="2">
    <source>
        <dbReference type="Proteomes" id="UP000694417"/>
    </source>
</evidence>
<keyword evidence="2" id="KW-1185">Reference proteome</keyword>
<organism evidence="1 2">
    <name type="scientific">Urocitellus parryii</name>
    <name type="common">Arctic ground squirrel</name>
    <name type="synonym">Spermophilus parryii</name>
    <dbReference type="NCBI Taxonomy" id="9999"/>
    <lineage>
        <taxon>Eukaryota</taxon>
        <taxon>Metazoa</taxon>
        <taxon>Chordata</taxon>
        <taxon>Craniata</taxon>
        <taxon>Vertebrata</taxon>
        <taxon>Euteleostomi</taxon>
        <taxon>Mammalia</taxon>
        <taxon>Eutheria</taxon>
        <taxon>Euarchontoglires</taxon>
        <taxon>Glires</taxon>
        <taxon>Rodentia</taxon>
        <taxon>Sciuromorpha</taxon>
        <taxon>Sciuridae</taxon>
        <taxon>Xerinae</taxon>
        <taxon>Marmotini</taxon>
        <taxon>Urocitellus</taxon>
    </lineage>
</organism>
<dbReference type="Pfam" id="PF15003">
    <property type="entry name" value="HAUS2"/>
    <property type="match status" value="1"/>
</dbReference>
<proteinExistence type="predicted"/>
<dbReference type="PANTHER" id="PTHR16039">
    <property type="entry name" value="HAUS AUGMIN-LIKE COMPLEX SUBUNIT 2"/>
    <property type="match status" value="1"/>
</dbReference>
<dbReference type="AlphaFoldDB" id="A0A8D2KD25"/>
<accession>A0A8D2KD25</accession>
<dbReference type="GeneTree" id="ENSGT00390000004927"/>
<dbReference type="Proteomes" id="UP000694417">
    <property type="component" value="Unplaced"/>
</dbReference>